<comment type="caution">
    <text evidence="1">The sequence shown here is derived from an EMBL/GenBank/DDBJ whole genome shotgun (WGS) entry which is preliminary data.</text>
</comment>
<evidence type="ECO:0000313" key="2">
    <source>
        <dbReference type="Proteomes" id="UP000295601"/>
    </source>
</evidence>
<proteinExistence type="predicted"/>
<dbReference type="EMBL" id="SNYA01000008">
    <property type="protein sequence ID" value="TDP89714.1"/>
    <property type="molecule type" value="Genomic_DNA"/>
</dbReference>
<organism evidence="1 2">
    <name type="scientific">Leucobacter luti</name>
    <dbReference type="NCBI Taxonomy" id="340320"/>
    <lineage>
        <taxon>Bacteria</taxon>
        <taxon>Bacillati</taxon>
        <taxon>Actinomycetota</taxon>
        <taxon>Actinomycetes</taxon>
        <taxon>Micrococcales</taxon>
        <taxon>Microbacteriaceae</taxon>
        <taxon>Leucobacter</taxon>
    </lineage>
</organism>
<dbReference type="Proteomes" id="UP000295601">
    <property type="component" value="Unassembled WGS sequence"/>
</dbReference>
<sequence length="150" mass="15654">MSASGTGGLRFGPVDLYLLGLPSDQPEPEPLAALTELTQTGLVRLLDLLLVSRSLTGETTIVEAAEVPDGYEIDVAMLGTIGLIGHEDVDGLAAAIPEGTAALLVAVELVYQRDLALKTASSGAELLAYERIPAPVVNSLLDSLSQETER</sequence>
<dbReference type="InterPro" id="IPR046288">
    <property type="entry name" value="DUF6325"/>
</dbReference>
<name>A0A4R6RSJ9_9MICO</name>
<gene>
    <name evidence="1" type="ORF">EDF62_3009</name>
</gene>
<dbReference type="RefSeq" id="WP_133617581.1">
    <property type="nucleotide sequence ID" value="NZ_SNYA01000008.1"/>
</dbReference>
<dbReference type="OrthoDB" id="4464342at2"/>
<keyword evidence="2" id="KW-1185">Reference proteome</keyword>
<dbReference type="AlphaFoldDB" id="A0A4R6RSJ9"/>
<evidence type="ECO:0008006" key="3">
    <source>
        <dbReference type="Google" id="ProtNLM"/>
    </source>
</evidence>
<accession>A0A4R6RSJ9</accession>
<dbReference type="Pfam" id="PF19850">
    <property type="entry name" value="DUF6325"/>
    <property type="match status" value="1"/>
</dbReference>
<reference evidence="1 2" key="1">
    <citation type="submission" date="2019-03" db="EMBL/GenBank/DDBJ databases">
        <title>Genomic analyses of the natural microbiome of Caenorhabditis elegans.</title>
        <authorList>
            <person name="Samuel B."/>
        </authorList>
    </citation>
    <scope>NUCLEOTIDE SEQUENCE [LARGE SCALE GENOMIC DNA]</scope>
    <source>
        <strain evidence="1 2">JUb18</strain>
    </source>
</reference>
<protein>
    <recommendedName>
        <fullName evidence="3">DUF1269 domain-containing protein</fullName>
    </recommendedName>
</protein>
<evidence type="ECO:0000313" key="1">
    <source>
        <dbReference type="EMBL" id="TDP89714.1"/>
    </source>
</evidence>